<accession>A0ABD1KR63</accession>
<keyword evidence="1" id="KW-0732">Signal</keyword>
<comment type="caution">
    <text evidence="2">The sequence shown here is derived from an EMBL/GenBank/DDBJ whole genome shotgun (WGS) entry which is preliminary data.</text>
</comment>
<keyword evidence="3" id="KW-1185">Reference proteome</keyword>
<proteinExistence type="predicted"/>
<organism evidence="2 3">
    <name type="scientific">Coilia grayii</name>
    <name type="common">Gray's grenadier anchovy</name>
    <dbReference type="NCBI Taxonomy" id="363190"/>
    <lineage>
        <taxon>Eukaryota</taxon>
        <taxon>Metazoa</taxon>
        <taxon>Chordata</taxon>
        <taxon>Craniata</taxon>
        <taxon>Vertebrata</taxon>
        <taxon>Euteleostomi</taxon>
        <taxon>Actinopterygii</taxon>
        <taxon>Neopterygii</taxon>
        <taxon>Teleostei</taxon>
        <taxon>Clupei</taxon>
        <taxon>Clupeiformes</taxon>
        <taxon>Clupeoidei</taxon>
        <taxon>Engraulidae</taxon>
        <taxon>Coilinae</taxon>
        <taxon>Coilia</taxon>
    </lineage>
</organism>
<dbReference type="AlphaFoldDB" id="A0ABD1KR63"/>
<feature type="signal peptide" evidence="1">
    <location>
        <begin position="1"/>
        <end position="19"/>
    </location>
</feature>
<evidence type="ECO:0000313" key="2">
    <source>
        <dbReference type="EMBL" id="KAL2101481.1"/>
    </source>
</evidence>
<evidence type="ECO:0000256" key="1">
    <source>
        <dbReference type="SAM" id="SignalP"/>
    </source>
</evidence>
<dbReference type="SUPFAM" id="SSF57302">
    <property type="entry name" value="Snake toxin-like"/>
    <property type="match status" value="1"/>
</dbReference>
<evidence type="ECO:0000313" key="3">
    <source>
        <dbReference type="Proteomes" id="UP001591681"/>
    </source>
</evidence>
<reference evidence="2 3" key="1">
    <citation type="submission" date="2024-09" db="EMBL/GenBank/DDBJ databases">
        <title>A chromosome-level genome assembly of Gray's grenadier anchovy, Coilia grayii.</title>
        <authorList>
            <person name="Fu Z."/>
        </authorList>
    </citation>
    <scope>NUCLEOTIDE SEQUENCE [LARGE SCALE GENOMIC DNA]</scope>
    <source>
        <strain evidence="2">G4</strain>
        <tissue evidence="2">Muscle</tissue>
    </source>
</reference>
<dbReference type="InterPro" id="IPR045860">
    <property type="entry name" value="Snake_toxin-like_sf"/>
</dbReference>
<dbReference type="EMBL" id="JBHFQA010000003">
    <property type="protein sequence ID" value="KAL2101481.1"/>
    <property type="molecule type" value="Genomic_DNA"/>
</dbReference>
<feature type="chain" id="PRO_5044853464" evidence="1">
    <location>
        <begin position="20"/>
        <end position="88"/>
    </location>
</feature>
<gene>
    <name evidence="2" type="ORF">ACEWY4_003242</name>
</gene>
<name>A0ABD1KR63_9TELE</name>
<sequence>MKVLIFSVVIHVLLTSGHALVCNGCIAQEGNVCNLYTQECVSSDVCGCFWFTGSPTMLIRDCYKKADCEELLKNPNVDGKCCDTDYCN</sequence>
<dbReference type="Proteomes" id="UP001591681">
    <property type="component" value="Unassembled WGS sequence"/>
</dbReference>
<protein>
    <submittedName>
        <fullName evidence="2">Uncharacterized protein</fullName>
    </submittedName>
</protein>